<name>A0A931GT87_9BACT</name>
<organism evidence="1 2">
    <name type="scientific">Panacibacter microcysteis</name>
    <dbReference type="NCBI Taxonomy" id="2793269"/>
    <lineage>
        <taxon>Bacteria</taxon>
        <taxon>Pseudomonadati</taxon>
        <taxon>Bacteroidota</taxon>
        <taxon>Chitinophagia</taxon>
        <taxon>Chitinophagales</taxon>
        <taxon>Chitinophagaceae</taxon>
        <taxon>Panacibacter</taxon>
    </lineage>
</organism>
<comment type="caution">
    <text evidence="1">The sequence shown here is derived from an EMBL/GenBank/DDBJ whole genome shotgun (WGS) entry which is preliminary data.</text>
</comment>
<reference evidence="1" key="1">
    <citation type="submission" date="2020-11" db="EMBL/GenBank/DDBJ databases">
        <title>Bacterial whole genome sequence for Panacibacter sp. DH6.</title>
        <authorList>
            <person name="Le V."/>
            <person name="Ko S."/>
            <person name="Ahn C.-Y."/>
            <person name="Oh H.-M."/>
        </authorList>
    </citation>
    <scope>NUCLEOTIDE SEQUENCE</scope>
    <source>
        <strain evidence="1">DH6</strain>
    </source>
</reference>
<evidence type="ECO:0000313" key="1">
    <source>
        <dbReference type="EMBL" id="MBG9375266.1"/>
    </source>
</evidence>
<keyword evidence="2" id="KW-1185">Reference proteome</keyword>
<dbReference type="Proteomes" id="UP000628448">
    <property type="component" value="Unassembled WGS sequence"/>
</dbReference>
<proteinExistence type="predicted"/>
<dbReference type="EMBL" id="JADWYR010000001">
    <property type="protein sequence ID" value="MBG9375266.1"/>
    <property type="molecule type" value="Genomic_DNA"/>
</dbReference>
<evidence type="ECO:0000313" key="2">
    <source>
        <dbReference type="Proteomes" id="UP000628448"/>
    </source>
</evidence>
<protein>
    <submittedName>
        <fullName evidence="1">DUF937 domain-containing protein</fullName>
    </submittedName>
</protein>
<accession>A0A931GT87</accession>
<dbReference type="AlphaFoldDB" id="A0A931GT87"/>
<dbReference type="RefSeq" id="WP_196989324.1">
    <property type="nucleotide sequence ID" value="NZ_JADWYR010000001.1"/>
</dbReference>
<sequence length="163" mass="17049">MLENLINLVKENAGDSIINNPAIPNERNDEAVGLASSSILDTLKGAIAGGNINDVVGMFTNGNNAGSSPLAENMKGGFVQNLMEKFGLDSAQAANIANNLIPNILGKFVHKTNDPNDNSFDLQDILQKVSGGSAGGLNIQDVLSKFNNGKDGGIMDTVKGFFN</sequence>
<gene>
    <name evidence="1" type="ORF">I5907_03420</name>
</gene>